<dbReference type="Pfam" id="PF25917">
    <property type="entry name" value="BSH_RND"/>
    <property type="match status" value="1"/>
</dbReference>
<comment type="subcellular location">
    <subcellularLocation>
        <location evidence="1">Cell envelope</location>
    </subcellularLocation>
</comment>
<accession>A0A4Y8RPR2</accession>
<evidence type="ECO:0000313" key="8">
    <source>
        <dbReference type="EMBL" id="TFF25020.1"/>
    </source>
</evidence>
<comment type="similarity">
    <text evidence="2">Belongs to the membrane fusion protein (MFP) (TC 8.A.1) family.</text>
</comment>
<gene>
    <name evidence="8" type="ORF">E3C22_06460</name>
</gene>
<keyword evidence="3" id="KW-0813">Transport</keyword>
<evidence type="ECO:0000256" key="1">
    <source>
        <dbReference type="ARBA" id="ARBA00004196"/>
    </source>
</evidence>
<dbReference type="AlphaFoldDB" id="A0A4Y8RPR2"/>
<dbReference type="SUPFAM" id="SSF111369">
    <property type="entry name" value="HlyD-like secretion proteins"/>
    <property type="match status" value="1"/>
</dbReference>
<keyword evidence="9" id="KW-1185">Reference proteome</keyword>
<sequence>MRFLLPAWRPCRRALHRSWLLAGVPVCLALSGCGEKETATAEPQPVAYVTAETRAISQTVSLTGEIAARNSSTYSFETGGRVTDVFVDVGDQVASGTVLAKIDPTDQQAGVAAAKAAVQSAEAQLENATASFNRQKQLLSSGFTTRSDYDSAAAQQTSAQSTLDSAKADLTNAEKDLSNTVLRADAAGVITSREVDPGQVVSAAQAAFGFARSGAEDAIFQIQEQLLIGNKKPDSIEVSLVSDPSVKARGYIREVSPLIDSSTGTVEVKIGIDNPPPEMTLGSAVVGHETGETSRQAVSLPWEALMVKGGKPAVWVVDEAGSAKLTPIEVAAYQTGTILVAGGVEAGERVVTAGSQLVLPGAALDLVQASSEGGERR</sequence>
<dbReference type="Gene3D" id="2.40.30.170">
    <property type="match status" value="1"/>
</dbReference>
<dbReference type="InterPro" id="IPR058624">
    <property type="entry name" value="MdtA-like_HH"/>
</dbReference>
<dbReference type="Gene3D" id="2.40.50.100">
    <property type="match status" value="1"/>
</dbReference>
<feature type="coiled-coil region" evidence="4">
    <location>
        <begin position="111"/>
        <end position="138"/>
    </location>
</feature>
<keyword evidence="4" id="KW-0175">Coiled coil</keyword>
<feature type="domain" description="Multidrug resistance protein MdtA-like alpha-helical hairpin" evidence="5">
    <location>
        <begin position="112"/>
        <end position="178"/>
    </location>
</feature>
<dbReference type="InterPro" id="IPR058625">
    <property type="entry name" value="MdtA-like_BSH"/>
</dbReference>
<organism evidence="8 9">
    <name type="scientific">Jiella endophytica</name>
    <dbReference type="NCBI Taxonomy" id="2558362"/>
    <lineage>
        <taxon>Bacteria</taxon>
        <taxon>Pseudomonadati</taxon>
        <taxon>Pseudomonadota</taxon>
        <taxon>Alphaproteobacteria</taxon>
        <taxon>Hyphomicrobiales</taxon>
        <taxon>Aurantimonadaceae</taxon>
        <taxon>Jiella</taxon>
    </lineage>
</organism>
<dbReference type="Proteomes" id="UP000298179">
    <property type="component" value="Unassembled WGS sequence"/>
</dbReference>
<dbReference type="Pfam" id="PF25967">
    <property type="entry name" value="RND-MFP_C"/>
    <property type="match status" value="1"/>
</dbReference>
<evidence type="ECO:0000256" key="2">
    <source>
        <dbReference type="ARBA" id="ARBA00009477"/>
    </source>
</evidence>
<evidence type="ECO:0000259" key="7">
    <source>
        <dbReference type="Pfam" id="PF25967"/>
    </source>
</evidence>
<dbReference type="OrthoDB" id="9813967at2"/>
<name>A0A4Y8RPR2_9HYPH</name>
<dbReference type="PANTHER" id="PTHR30469">
    <property type="entry name" value="MULTIDRUG RESISTANCE PROTEIN MDTA"/>
    <property type="match status" value="1"/>
</dbReference>
<feature type="domain" description="Multidrug resistance protein MdtA-like C-terminal permuted SH3" evidence="7">
    <location>
        <begin position="296"/>
        <end position="356"/>
    </location>
</feature>
<evidence type="ECO:0000256" key="4">
    <source>
        <dbReference type="SAM" id="Coils"/>
    </source>
</evidence>
<dbReference type="PANTHER" id="PTHR30469:SF38">
    <property type="entry name" value="HLYD FAMILY SECRETION PROTEIN"/>
    <property type="match status" value="1"/>
</dbReference>
<dbReference type="GO" id="GO:0015562">
    <property type="term" value="F:efflux transmembrane transporter activity"/>
    <property type="evidence" value="ECO:0007669"/>
    <property type="project" value="TreeGrafter"/>
</dbReference>
<evidence type="ECO:0000259" key="6">
    <source>
        <dbReference type="Pfam" id="PF25917"/>
    </source>
</evidence>
<comment type="caution">
    <text evidence="8">The sequence shown here is derived from an EMBL/GenBank/DDBJ whole genome shotgun (WGS) entry which is preliminary data.</text>
</comment>
<dbReference type="NCBIfam" id="TIGR01730">
    <property type="entry name" value="RND_mfp"/>
    <property type="match status" value="1"/>
</dbReference>
<dbReference type="Pfam" id="PF25876">
    <property type="entry name" value="HH_MFP_RND"/>
    <property type="match status" value="1"/>
</dbReference>
<dbReference type="GO" id="GO:1990281">
    <property type="term" value="C:efflux pump complex"/>
    <property type="evidence" value="ECO:0007669"/>
    <property type="project" value="TreeGrafter"/>
</dbReference>
<evidence type="ECO:0000259" key="5">
    <source>
        <dbReference type="Pfam" id="PF25876"/>
    </source>
</evidence>
<dbReference type="PROSITE" id="PS51257">
    <property type="entry name" value="PROKAR_LIPOPROTEIN"/>
    <property type="match status" value="1"/>
</dbReference>
<dbReference type="Gene3D" id="2.40.420.20">
    <property type="match status" value="1"/>
</dbReference>
<reference evidence="8 9" key="1">
    <citation type="submission" date="2019-03" db="EMBL/GenBank/DDBJ databases">
        <title>Jiella endophytica sp. nov., a novel endophytic bacterium isolated from root of Ficus microcarpa Linn. f.</title>
        <authorList>
            <person name="Tuo L."/>
        </authorList>
    </citation>
    <scope>NUCLEOTIDE SEQUENCE [LARGE SCALE GENOMIC DNA]</scope>
    <source>
        <strain evidence="8 9">CBS5Q-3</strain>
    </source>
</reference>
<proteinExistence type="inferred from homology"/>
<dbReference type="EMBL" id="SOZD01000002">
    <property type="protein sequence ID" value="TFF25020.1"/>
    <property type="molecule type" value="Genomic_DNA"/>
</dbReference>
<dbReference type="Gene3D" id="1.10.287.470">
    <property type="entry name" value="Helix hairpin bin"/>
    <property type="match status" value="1"/>
</dbReference>
<evidence type="ECO:0000313" key="9">
    <source>
        <dbReference type="Proteomes" id="UP000298179"/>
    </source>
</evidence>
<protein>
    <submittedName>
        <fullName evidence="8">Efflux RND transporter periplasmic adaptor subunit</fullName>
    </submittedName>
</protein>
<dbReference type="InterPro" id="IPR006143">
    <property type="entry name" value="RND_pump_MFP"/>
</dbReference>
<feature type="domain" description="Multidrug resistance protein MdtA-like barrel-sandwich hybrid" evidence="6">
    <location>
        <begin position="79"/>
        <end position="207"/>
    </location>
</feature>
<evidence type="ECO:0000256" key="3">
    <source>
        <dbReference type="ARBA" id="ARBA00022448"/>
    </source>
</evidence>
<dbReference type="InterPro" id="IPR058627">
    <property type="entry name" value="MdtA-like_C"/>
</dbReference>